<dbReference type="EMBL" id="KV018747">
    <property type="protein sequence ID" value="KZV16661.1"/>
    <property type="molecule type" value="Genomic_DNA"/>
</dbReference>
<reference evidence="2 3" key="1">
    <citation type="journal article" date="2015" name="Proc. Natl. Acad. Sci. U.S.A.">
        <title>The resurrection genome of Boea hygrometrica: A blueprint for survival of dehydration.</title>
        <authorList>
            <person name="Xiao L."/>
            <person name="Yang G."/>
            <person name="Zhang L."/>
            <person name="Yang X."/>
            <person name="Zhao S."/>
            <person name="Ji Z."/>
            <person name="Zhou Q."/>
            <person name="Hu M."/>
            <person name="Wang Y."/>
            <person name="Chen M."/>
            <person name="Xu Y."/>
            <person name="Jin H."/>
            <person name="Xiao X."/>
            <person name="Hu G."/>
            <person name="Bao F."/>
            <person name="Hu Y."/>
            <person name="Wan P."/>
            <person name="Li L."/>
            <person name="Deng X."/>
            <person name="Kuang T."/>
            <person name="Xiang C."/>
            <person name="Zhu J.K."/>
            <person name="Oliver M.J."/>
            <person name="He Y."/>
        </authorList>
    </citation>
    <scope>NUCLEOTIDE SEQUENCE [LARGE SCALE GENOMIC DNA]</scope>
    <source>
        <strain evidence="3">cv. XS01</strain>
    </source>
</reference>
<evidence type="ECO:0000256" key="1">
    <source>
        <dbReference type="SAM" id="MobiDB-lite"/>
    </source>
</evidence>
<feature type="region of interest" description="Disordered" evidence="1">
    <location>
        <begin position="166"/>
        <end position="204"/>
    </location>
</feature>
<proteinExistence type="predicted"/>
<accession>A0A2Z7A5X1</accession>
<protein>
    <submittedName>
        <fullName evidence="2">Uncharacterized protein</fullName>
    </submittedName>
</protein>
<sequence length="308" mass="34640">MQLVQVKRLGPGKFYLSHKGDHAFIKGNPSSHKAWMRRFFFVKRVGKKRDPWKCEMSWRDNIYILTPRTPERSPNLASFLNAMCDKSYNAPELIQEDILCFFGFSRRGIELVGDLGIVVSRLSCVMICSRAYALSGLTFTLFFFVHERMDKAEMLRAMEGAEAASSGASALPTKATKKRKASTPADKEARRQRKKKRASTSEMPGRAFRARARVLPSIWPMRIGLKCRTGRARRRTMREGPVRNWDLVLRRATREGASAKLGFSAQVGLPPEEVPVLIGLMCSRRRATGEGASVELGFSAQVGLPLLE</sequence>
<name>A0A2Z7A5X1_9LAMI</name>
<keyword evidence="3" id="KW-1185">Reference proteome</keyword>
<evidence type="ECO:0000313" key="3">
    <source>
        <dbReference type="Proteomes" id="UP000250235"/>
    </source>
</evidence>
<gene>
    <name evidence="2" type="ORF">F511_42927</name>
</gene>
<evidence type="ECO:0000313" key="2">
    <source>
        <dbReference type="EMBL" id="KZV16661.1"/>
    </source>
</evidence>
<dbReference type="Proteomes" id="UP000250235">
    <property type="component" value="Unassembled WGS sequence"/>
</dbReference>
<dbReference type="AlphaFoldDB" id="A0A2Z7A5X1"/>
<organism evidence="2 3">
    <name type="scientific">Dorcoceras hygrometricum</name>
    <dbReference type="NCBI Taxonomy" id="472368"/>
    <lineage>
        <taxon>Eukaryota</taxon>
        <taxon>Viridiplantae</taxon>
        <taxon>Streptophyta</taxon>
        <taxon>Embryophyta</taxon>
        <taxon>Tracheophyta</taxon>
        <taxon>Spermatophyta</taxon>
        <taxon>Magnoliopsida</taxon>
        <taxon>eudicotyledons</taxon>
        <taxon>Gunneridae</taxon>
        <taxon>Pentapetalae</taxon>
        <taxon>asterids</taxon>
        <taxon>lamiids</taxon>
        <taxon>Lamiales</taxon>
        <taxon>Gesneriaceae</taxon>
        <taxon>Didymocarpoideae</taxon>
        <taxon>Trichosporeae</taxon>
        <taxon>Loxocarpinae</taxon>
        <taxon>Dorcoceras</taxon>
    </lineage>
</organism>